<evidence type="ECO:0000256" key="10">
    <source>
        <dbReference type="SAM" id="Phobius"/>
    </source>
</evidence>
<keyword evidence="7 10" id="KW-0472">Membrane</keyword>
<dbReference type="InterPro" id="IPR050332">
    <property type="entry name" value="GPCR_2"/>
</dbReference>
<name>A0A482XCF4_LAOST</name>
<dbReference type="CDD" id="cd15260">
    <property type="entry name" value="7tmB1_NPR_B4_insect-like"/>
    <property type="match status" value="1"/>
</dbReference>
<feature type="transmembrane region" description="Helical" evidence="10">
    <location>
        <begin position="155"/>
        <end position="174"/>
    </location>
</feature>
<evidence type="ECO:0000256" key="1">
    <source>
        <dbReference type="ARBA" id="ARBA00004651"/>
    </source>
</evidence>
<feature type="transmembrane region" description="Helical" evidence="10">
    <location>
        <begin position="346"/>
        <end position="363"/>
    </location>
</feature>
<reference evidence="13 14" key="1">
    <citation type="journal article" date="2017" name="Gigascience">
        <title>Genome sequence of the small brown planthopper, Laodelphax striatellus.</title>
        <authorList>
            <person name="Zhu J."/>
            <person name="Jiang F."/>
            <person name="Wang X."/>
            <person name="Yang P."/>
            <person name="Bao Y."/>
            <person name="Zhao W."/>
            <person name="Wang W."/>
            <person name="Lu H."/>
            <person name="Wang Q."/>
            <person name="Cui N."/>
            <person name="Li J."/>
            <person name="Chen X."/>
            <person name="Luo L."/>
            <person name="Yu J."/>
            <person name="Kang L."/>
            <person name="Cui F."/>
        </authorList>
    </citation>
    <scope>NUCLEOTIDE SEQUENCE [LARGE SCALE GENOMIC DNA]</scope>
    <source>
        <strain evidence="13">Lst14</strain>
    </source>
</reference>
<dbReference type="GO" id="GO:0005886">
    <property type="term" value="C:plasma membrane"/>
    <property type="evidence" value="ECO:0007669"/>
    <property type="project" value="UniProtKB-SubCell"/>
</dbReference>
<dbReference type="AlphaFoldDB" id="A0A482XCF4"/>
<dbReference type="InParanoid" id="A0A482XCF4"/>
<dbReference type="GO" id="GO:0008528">
    <property type="term" value="F:G protein-coupled peptide receptor activity"/>
    <property type="evidence" value="ECO:0007669"/>
    <property type="project" value="TreeGrafter"/>
</dbReference>
<dbReference type="Gene3D" id="4.10.1240.10">
    <property type="entry name" value="GPCR, family 2, extracellular hormone receptor domain"/>
    <property type="match status" value="1"/>
</dbReference>
<dbReference type="PANTHER" id="PTHR45620">
    <property type="entry name" value="PDF RECEPTOR-LIKE PROTEIN-RELATED"/>
    <property type="match status" value="1"/>
</dbReference>
<proteinExistence type="inferred from homology"/>
<gene>
    <name evidence="13" type="ORF">LSTR_LSTR001634</name>
</gene>
<evidence type="ECO:0000256" key="5">
    <source>
        <dbReference type="ARBA" id="ARBA00022989"/>
    </source>
</evidence>
<evidence type="ECO:0000256" key="2">
    <source>
        <dbReference type="ARBA" id="ARBA00005314"/>
    </source>
</evidence>
<dbReference type="PROSITE" id="PS50261">
    <property type="entry name" value="G_PROTEIN_RECEP_F2_4"/>
    <property type="match status" value="1"/>
</dbReference>
<feature type="domain" description="G-protein coupled receptors family 2 profile 2" evidence="12">
    <location>
        <begin position="148"/>
        <end position="398"/>
    </location>
</feature>
<keyword evidence="9" id="KW-0807">Transducer</keyword>
<keyword evidence="4 10" id="KW-0812">Transmembrane</keyword>
<dbReference type="Gene3D" id="1.20.1070.10">
    <property type="entry name" value="Rhodopsin 7-helix transmembrane proteins"/>
    <property type="match status" value="1"/>
</dbReference>
<feature type="transmembrane region" description="Helical" evidence="10">
    <location>
        <begin position="186"/>
        <end position="205"/>
    </location>
</feature>
<comment type="subcellular location">
    <subcellularLocation>
        <location evidence="1">Cell membrane</location>
        <topology evidence="1">Multi-pass membrane protein</topology>
    </subcellularLocation>
</comment>
<dbReference type="EMBL" id="QKKF02012754">
    <property type="protein sequence ID" value="RZF43373.1"/>
    <property type="molecule type" value="Genomic_DNA"/>
</dbReference>
<feature type="transmembrane region" description="Helical" evidence="10">
    <location>
        <begin position="225"/>
        <end position="254"/>
    </location>
</feature>
<dbReference type="PRINTS" id="PR00249">
    <property type="entry name" value="GPCRSECRETIN"/>
</dbReference>
<feature type="domain" description="G-protein coupled receptors family 2 profile 1" evidence="11">
    <location>
        <begin position="56"/>
        <end position="140"/>
    </location>
</feature>
<sequence length="468" mass="53383">MNELTQKAAFKRLLQTAVCKNAHLMHCNLCIDISIMETYLEGDLTLEQIITNRRAKCEDAKDFIPANDTGEVYCPREFDGWSCVNWTAAGQVAHFPCPYFILGFDPKRFGQRTCLMDGSWFRHPDSNKTWSNYTTCVDLEDLELRKQVNLIYKTGYSISLAALIISLFIFFYFKSLSCTRIQIHKNLFLSLTINNCLWLIWYEAVVDNLPVLMTNGLGCQALHLLVQYFLVATYFWMFCEGLYLHTLLVVTFLTESRVMPLLYFIGWGVPAILVVIYAALRSSLREERFHCWIHESLYSWTLSGPVCISMLANLVFLINIVRLLLTKLHTGQPVSPKASTRKAVRATFILIPLLGLQYILMPFRPQQGAAWEPAYQIISAVVTSYQGLCVASLFCFFNGEVLAAIKKKWPQCHLNKQKPWPYSCSGITTLSFSRASFVQEMATADSRQHRHVNSNAFDSSVGVNNVEL</sequence>
<evidence type="ECO:0000313" key="13">
    <source>
        <dbReference type="EMBL" id="RZF43373.1"/>
    </source>
</evidence>
<feature type="transmembrane region" description="Helical" evidence="10">
    <location>
        <begin position="375"/>
        <end position="397"/>
    </location>
</feature>
<dbReference type="PANTHER" id="PTHR45620:SF32">
    <property type="entry name" value="DIURETIC HORMONE 31 RECEPTOR, ISOFORM C"/>
    <property type="match status" value="1"/>
</dbReference>
<dbReference type="InterPro" id="IPR017981">
    <property type="entry name" value="GPCR_2-like_7TM"/>
</dbReference>
<keyword evidence="5 10" id="KW-1133">Transmembrane helix</keyword>
<keyword evidence="14" id="KW-1185">Reference proteome</keyword>
<feature type="transmembrane region" description="Helical" evidence="10">
    <location>
        <begin position="300"/>
        <end position="325"/>
    </location>
</feature>
<evidence type="ECO:0000256" key="4">
    <source>
        <dbReference type="ARBA" id="ARBA00022692"/>
    </source>
</evidence>
<evidence type="ECO:0000256" key="9">
    <source>
        <dbReference type="ARBA" id="ARBA00023224"/>
    </source>
</evidence>
<evidence type="ECO:0000259" key="11">
    <source>
        <dbReference type="PROSITE" id="PS50227"/>
    </source>
</evidence>
<dbReference type="Proteomes" id="UP000291343">
    <property type="component" value="Unassembled WGS sequence"/>
</dbReference>
<evidence type="ECO:0000313" key="14">
    <source>
        <dbReference type="Proteomes" id="UP000291343"/>
    </source>
</evidence>
<evidence type="ECO:0000256" key="6">
    <source>
        <dbReference type="ARBA" id="ARBA00023040"/>
    </source>
</evidence>
<dbReference type="GO" id="GO:0007188">
    <property type="term" value="P:adenylate cyclase-modulating G protein-coupled receptor signaling pathway"/>
    <property type="evidence" value="ECO:0007669"/>
    <property type="project" value="TreeGrafter"/>
</dbReference>
<protein>
    <recommendedName>
        <fullName evidence="15">G-protein coupled receptors family 2 profile 2 domain-containing protein</fullName>
    </recommendedName>
</protein>
<dbReference type="SMART" id="SM00008">
    <property type="entry name" value="HormR"/>
    <property type="match status" value="1"/>
</dbReference>
<dbReference type="Pfam" id="PF02793">
    <property type="entry name" value="HRM"/>
    <property type="match status" value="1"/>
</dbReference>
<dbReference type="InterPro" id="IPR000832">
    <property type="entry name" value="GPCR_2_secretin-like"/>
</dbReference>
<dbReference type="SMR" id="A0A482XCF4"/>
<dbReference type="GO" id="GO:0007166">
    <property type="term" value="P:cell surface receptor signaling pathway"/>
    <property type="evidence" value="ECO:0007669"/>
    <property type="project" value="InterPro"/>
</dbReference>
<evidence type="ECO:0000256" key="8">
    <source>
        <dbReference type="ARBA" id="ARBA00023170"/>
    </source>
</evidence>
<keyword evidence="6" id="KW-0297">G-protein coupled receptor</keyword>
<accession>A0A482XCF4</accession>
<dbReference type="STRING" id="195883.A0A482XCF4"/>
<dbReference type="OrthoDB" id="16753at2759"/>
<keyword evidence="8" id="KW-0675">Receptor</keyword>
<evidence type="ECO:0000256" key="3">
    <source>
        <dbReference type="ARBA" id="ARBA00022475"/>
    </source>
</evidence>
<evidence type="ECO:0000259" key="12">
    <source>
        <dbReference type="PROSITE" id="PS50261"/>
    </source>
</evidence>
<evidence type="ECO:0000256" key="7">
    <source>
        <dbReference type="ARBA" id="ARBA00023136"/>
    </source>
</evidence>
<comment type="caution">
    <text evidence="13">The sequence shown here is derived from an EMBL/GenBank/DDBJ whole genome shotgun (WGS) entry which is preliminary data.</text>
</comment>
<dbReference type="InterPro" id="IPR001879">
    <property type="entry name" value="GPCR_2_extracellular_dom"/>
</dbReference>
<dbReference type="InterPro" id="IPR036445">
    <property type="entry name" value="GPCR_2_extracell_dom_sf"/>
</dbReference>
<dbReference type="SUPFAM" id="SSF111418">
    <property type="entry name" value="Hormone receptor domain"/>
    <property type="match status" value="1"/>
</dbReference>
<organism evidence="13 14">
    <name type="scientific">Laodelphax striatellus</name>
    <name type="common">Small brown planthopper</name>
    <name type="synonym">Delphax striatella</name>
    <dbReference type="NCBI Taxonomy" id="195883"/>
    <lineage>
        <taxon>Eukaryota</taxon>
        <taxon>Metazoa</taxon>
        <taxon>Ecdysozoa</taxon>
        <taxon>Arthropoda</taxon>
        <taxon>Hexapoda</taxon>
        <taxon>Insecta</taxon>
        <taxon>Pterygota</taxon>
        <taxon>Neoptera</taxon>
        <taxon>Paraneoptera</taxon>
        <taxon>Hemiptera</taxon>
        <taxon>Auchenorrhyncha</taxon>
        <taxon>Fulgoroidea</taxon>
        <taxon>Delphacidae</taxon>
        <taxon>Criomorphinae</taxon>
        <taxon>Laodelphax</taxon>
    </lineage>
</organism>
<comment type="similarity">
    <text evidence="2">Belongs to the G-protein coupled receptor 2 family.</text>
</comment>
<feature type="transmembrane region" description="Helical" evidence="10">
    <location>
        <begin position="261"/>
        <end position="280"/>
    </location>
</feature>
<keyword evidence="3" id="KW-1003">Cell membrane</keyword>
<dbReference type="PROSITE" id="PS50227">
    <property type="entry name" value="G_PROTEIN_RECEP_F2_3"/>
    <property type="match status" value="1"/>
</dbReference>
<evidence type="ECO:0008006" key="15">
    <source>
        <dbReference type="Google" id="ProtNLM"/>
    </source>
</evidence>
<dbReference type="Pfam" id="PF00002">
    <property type="entry name" value="7tm_2"/>
    <property type="match status" value="1"/>
</dbReference>